<gene>
    <name evidence="1" type="ORF">CHLRE_13g577026v5</name>
</gene>
<dbReference type="InParanoid" id="A0A2K3D030"/>
<dbReference type="AlphaFoldDB" id="A0A2K3D030"/>
<dbReference type="RefSeq" id="XP_042917454.1">
    <property type="nucleotide sequence ID" value="XM_043069479.1"/>
</dbReference>
<sequence>MPGMIRTFMAHGRVAAEAGCGLAEQDARAGPLNRAPVANGRAVSHYLAAALRAA</sequence>
<dbReference type="EMBL" id="CM008974">
    <property type="protein sequence ID" value="PNW73892.1"/>
    <property type="molecule type" value="Genomic_DNA"/>
</dbReference>
<reference evidence="1 2" key="1">
    <citation type="journal article" date="2007" name="Science">
        <title>The Chlamydomonas genome reveals the evolution of key animal and plant functions.</title>
        <authorList>
            <person name="Merchant S.S."/>
            <person name="Prochnik S.E."/>
            <person name="Vallon O."/>
            <person name="Harris E.H."/>
            <person name="Karpowicz S.J."/>
            <person name="Witman G.B."/>
            <person name="Terry A."/>
            <person name="Salamov A."/>
            <person name="Fritz-Laylin L.K."/>
            <person name="Marechal-Drouard L."/>
            <person name="Marshall W.F."/>
            <person name="Qu L.H."/>
            <person name="Nelson D.R."/>
            <person name="Sanderfoot A.A."/>
            <person name="Spalding M.H."/>
            <person name="Kapitonov V.V."/>
            <person name="Ren Q."/>
            <person name="Ferris P."/>
            <person name="Lindquist E."/>
            <person name="Shapiro H."/>
            <person name="Lucas S.M."/>
            <person name="Grimwood J."/>
            <person name="Schmutz J."/>
            <person name="Cardol P."/>
            <person name="Cerutti H."/>
            <person name="Chanfreau G."/>
            <person name="Chen C.L."/>
            <person name="Cognat V."/>
            <person name="Croft M.T."/>
            <person name="Dent R."/>
            <person name="Dutcher S."/>
            <person name="Fernandez E."/>
            <person name="Fukuzawa H."/>
            <person name="Gonzalez-Ballester D."/>
            <person name="Gonzalez-Halphen D."/>
            <person name="Hallmann A."/>
            <person name="Hanikenne M."/>
            <person name="Hippler M."/>
            <person name="Inwood W."/>
            <person name="Jabbari K."/>
            <person name="Kalanon M."/>
            <person name="Kuras R."/>
            <person name="Lefebvre P.A."/>
            <person name="Lemaire S.D."/>
            <person name="Lobanov A.V."/>
            <person name="Lohr M."/>
            <person name="Manuell A."/>
            <person name="Meier I."/>
            <person name="Mets L."/>
            <person name="Mittag M."/>
            <person name="Mittelmeier T."/>
            <person name="Moroney J.V."/>
            <person name="Moseley J."/>
            <person name="Napoli C."/>
            <person name="Nedelcu A.M."/>
            <person name="Niyogi K."/>
            <person name="Novoselov S.V."/>
            <person name="Paulsen I.T."/>
            <person name="Pazour G."/>
            <person name="Purton S."/>
            <person name="Ral J.P."/>
            <person name="Riano-Pachon D.M."/>
            <person name="Riekhof W."/>
            <person name="Rymarquis L."/>
            <person name="Schroda M."/>
            <person name="Stern D."/>
            <person name="Umen J."/>
            <person name="Willows R."/>
            <person name="Wilson N."/>
            <person name="Zimmer S.L."/>
            <person name="Allmer J."/>
            <person name="Balk J."/>
            <person name="Bisova K."/>
            <person name="Chen C.J."/>
            <person name="Elias M."/>
            <person name="Gendler K."/>
            <person name="Hauser C."/>
            <person name="Lamb M.R."/>
            <person name="Ledford H."/>
            <person name="Long J.C."/>
            <person name="Minagawa J."/>
            <person name="Page M.D."/>
            <person name="Pan J."/>
            <person name="Pootakham W."/>
            <person name="Roje S."/>
            <person name="Rose A."/>
            <person name="Stahlberg E."/>
            <person name="Terauchi A.M."/>
            <person name="Yang P."/>
            <person name="Ball S."/>
            <person name="Bowler C."/>
            <person name="Dieckmann C.L."/>
            <person name="Gladyshev V.N."/>
            <person name="Green P."/>
            <person name="Jorgensen R."/>
            <person name="Mayfield S."/>
            <person name="Mueller-Roeber B."/>
            <person name="Rajamani S."/>
            <person name="Sayre R.T."/>
            <person name="Brokstein P."/>
            <person name="Dubchak I."/>
            <person name="Goodstein D."/>
            <person name="Hornick L."/>
            <person name="Huang Y.W."/>
            <person name="Jhaveri J."/>
            <person name="Luo Y."/>
            <person name="Martinez D."/>
            <person name="Ngau W.C."/>
            <person name="Otillar B."/>
            <person name="Poliakov A."/>
            <person name="Porter A."/>
            <person name="Szajkowski L."/>
            <person name="Werner G."/>
            <person name="Zhou K."/>
            <person name="Grigoriev I.V."/>
            <person name="Rokhsar D.S."/>
            <person name="Grossman A.R."/>
        </authorList>
    </citation>
    <scope>NUCLEOTIDE SEQUENCE [LARGE SCALE GENOMIC DNA]</scope>
    <source>
        <strain evidence="2">CC-503</strain>
    </source>
</reference>
<dbReference type="Proteomes" id="UP000006906">
    <property type="component" value="Chromosome 13"/>
</dbReference>
<proteinExistence type="predicted"/>
<evidence type="ECO:0000313" key="1">
    <source>
        <dbReference type="EMBL" id="PNW73892.1"/>
    </source>
</evidence>
<dbReference type="KEGG" id="cre:CHLRE_13g577026v5"/>
<keyword evidence="2" id="KW-1185">Reference proteome</keyword>
<evidence type="ECO:0000313" key="2">
    <source>
        <dbReference type="Proteomes" id="UP000006906"/>
    </source>
</evidence>
<dbReference type="Gramene" id="PNW73892">
    <property type="protein sequence ID" value="PNW73892"/>
    <property type="gene ID" value="CHLRE_13g577026v5"/>
</dbReference>
<organism evidence="1 2">
    <name type="scientific">Chlamydomonas reinhardtii</name>
    <name type="common">Chlamydomonas smithii</name>
    <dbReference type="NCBI Taxonomy" id="3055"/>
    <lineage>
        <taxon>Eukaryota</taxon>
        <taxon>Viridiplantae</taxon>
        <taxon>Chlorophyta</taxon>
        <taxon>core chlorophytes</taxon>
        <taxon>Chlorophyceae</taxon>
        <taxon>CS clade</taxon>
        <taxon>Chlamydomonadales</taxon>
        <taxon>Chlamydomonadaceae</taxon>
        <taxon>Chlamydomonas</taxon>
    </lineage>
</organism>
<name>A0A2K3D030_CHLRE</name>
<accession>A0A2K3D030</accession>
<protein>
    <submittedName>
        <fullName evidence="1">Uncharacterized protein</fullName>
    </submittedName>
</protein>
<dbReference type="GeneID" id="66055973"/>